<accession>E3H3F5</accession>
<organism evidence="1 2">
    <name type="scientific">Rothia dentocariosa (strain ATCC 17931 / CDC X599 / XDIA)</name>
    <dbReference type="NCBI Taxonomy" id="762948"/>
    <lineage>
        <taxon>Bacteria</taxon>
        <taxon>Bacillati</taxon>
        <taxon>Actinomycetota</taxon>
        <taxon>Actinomycetes</taxon>
        <taxon>Micrococcales</taxon>
        <taxon>Micrococcaceae</taxon>
        <taxon>Rothia</taxon>
    </lineage>
</organism>
<dbReference type="HOGENOM" id="CLU_3204823_0_0_11"/>
<evidence type="ECO:0000313" key="1">
    <source>
        <dbReference type="EMBL" id="ADP40416.1"/>
    </source>
</evidence>
<dbReference type="KEGG" id="rdn:HMPREF0733_10959"/>
<gene>
    <name evidence="1" type="ordered locus">HMPREF0733_10959</name>
</gene>
<dbReference type="AlphaFoldDB" id="E3H3F5"/>
<dbReference type="Proteomes" id="UP000000387">
    <property type="component" value="Chromosome"/>
</dbReference>
<proteinExistence type="predicted"/>
<reference evidence="2" key="1">
    <citation type="submission" date="2010-10" db="EMBL/GenBank/DDBJ databases">
        <title>The complete genome of Rothia dentocariosa ATCC 17931.</title>
        <authorList>
            <person name="Muzny D."/>
            <person name="Qin X."/>
            <person name="Buhay C."/>
            <person name="Dugan-Rocha S."/>
            <person name="Ding Y."/>
            <person name="Chen G."/>
            <person name="Hawes A."/>
            <person name="Holder M."/>
            <person name="Jhangiani S."/>
            <person name="Johnson A."/>
            <person name="Khan Z."/>
            <person name="Li Z."/>
            <person name="Liu W."/>
            <person name="Liu X."/>
            <person name="Perez L."/>
            <person name="Shen H."/>
            <person name="Wang Q."/>
            <person name="Watt J."/>
            <person name="Xi L."/>
            <person name="Xin Y."/>
            <person name="Zhou J."/>
            <person name="Deng J."/>
            <person name="Jiang H."/>
            <person name="Liu Y."/>
            <person name="Qu J."/>
            <person name="Song X.-Z."/>
            <person name="Zhang L."/>
            <person name="Villasana D."/>
            <person name="Johnson A."/>
            <person name="Liu J."/>
            <person name="Liyanage D."/>
            <person name="Lorensuhewa L."/>
            <person name="Robinson T."/>
            <person name="Song A."/>
            <person name="Song B.-B."/>
            <person name="Dinh H."/>
            <person name="Thornton R."/>
            <person name="Coyle M."/>
            <person name="Francisco L."/>
            <person name="Jackson L."/>
            <person name="Javaid M."/>
            <person name="Korchina V."/>
            <person name="Kovar C."/>
            <person name="Mata R."/>
            <person name="Mathew T."/>
            <person name="Ngo R."/>
            <person name="Nguyen L."/>
            <person name="Nguyen N."/>
            <person name="Okwuonu G."/>
            <person name="Ongeri F."/>
            <person name="Pham C."/>
            <person name="Simmons D."/>
            <person name="Wilczek-Boney K."/>
            <person name="Hale W."/>
            <person name="Jakkamsetti A."/>
            <person name="Pham P."/>
            <person name="Ruth R."/>
            <person name="San Lucas F."/>
            <person name="Warren J."/>
            <person name="Zhang J."/>
            <person name="Zhao Z."/>
            <person name="Zhou C."/>
            <person name="Zhu D."/>
            <person name="Lee S."/>
            <person name="Bess C."/>
            <person name="Blankenburg K."/>
            <person name="Forbes L."/>
            <person name="Fu Q."/>
            <person name="Gubbala S."/>
            <person name="Hirani K."/>
            <person name="Jayaseelan J.C."/>
            <person name="Lara F."/>
            <person name="Munidasa M."/>
            <person name="Palculict T."/>
            <person name="Patil S."/>
            <person name="Pu L.-L."/>
            <person name="Saada N."/>
            <person name="Tang L."/>
            <person name="Weissenberger G."/>
            <person name="Zhu Y."/>
            <person name="Hemphill L."/>
            <person name="Shang Y."/>
            <person name="Youmans B."/>
            <person name="Ayvaz T."/>
            <person name="Ross M."/>
            <person name="Santibanez J."/>
            <person name="Aqrawi P."/>
            <person name="Gross S."/>
            <person name="Joshi V."/>
            <person name="Fowler G."/>
            <person name="Nazareth L."/>
            <person name="Reid J."/>
            <person name="Worley K."/>
            <person name="Petrosino J."/>
            <person name="Highlander S."/>
            <person name="Gibbs R."/>
        </authorList>
    </citation>
    <scope>NUCLEOTIDE SEQUENCE [LARGE SCALE GENOMIC DNA]</scope>
    <source>
        <strain evidence="2">ATCC 17931 / CDC X599 / XDIA</strain>
    </source>
</reference>
<name>E3H3F5_ROTDC</name>
<evidence type="ECO:0000313" key="2">
    <source>
        <dbReference type="Proteomes" id="UP000000387"/>
    </source>
</evidence>
<sequence>MGDFSYLSARRGAWWLIRIVGSTLDPYLNIPIKQDAPGVSRSCAF</sequence>
<protein>
    <submittedName>
        <fullName evidence="1">Uncharacterized protein</fullName>
    </submittedName>
</protein>
<dbReference type="EMBL" id="CP002280">
    <property type="protein sequence ID" value="ADP40416.1"/>
    <property type="molecule type" value="Genomic_DNA"/>
</dbReference>